<dbReference type="HOGENOM" id="CLU_510766_0_0_9"/>
<dbReference type="RefSeq" id="WP_025333719.1">
    <property type="nucleotide sequence ID" value="NZ_CP004078.1"/>
</dbReference>
<dbReference type="AlphaFoldDB" id="X4Z8X2"/>
<organism evidence="1 2">
    <name type="scientific">Paenibacillus sabinae T27</name>
    <dbReference type="NCBI Taxonomy" id="1268072"/>
    <lineage>
        <taxon>Bacteria</taxon>
        <taxon>Bacillati</taxon>
        <taxon>Bacillota</taxon>
        <taxon>Bacilli</taxon>
        <taxon>Bacillales</taxon>
        <taxon>Paenibacillaceae</taxon>
        <taxon>Paenibacillus</taxon>
    </lineage>
</organism>
<evidence type="ECO:0000313" key="1">
    <source>
        <dbReference type="EMBL" id="AHV96156.1"/>
    </source>
</evidence>
<proteinExistence type="predicted"/>
<accession>X4Z8X2</accession>
<evidence type="ECO:0000313" key="2">
    <source>
        <dbReference type="Proteomes" id="UP000019772"/>
    </source>
</evidence>
<reference evidence="1 2" key="1">
    <citation type="journal article" date="2014" name="PLoS Genet.">
        <title>Comparative Genomic Analysis of N2-Fixing and Non-N2-Fixing Paenibacillus spp.: Organization, Evolution and Expression of the Nitrogen Fixation Genes.</title>
        <authorList>
            <person name="Xie J.B."/>
            <person name="Du Z."/>
            <person name="Bai L."/>
            <person name="Tian C."/>
            <person name="Zhang Y."/>
            <person name="Xie J.Y."/>
            <person name="Wang T."/>
            <person name="Liu X."/>
            <person name="Chen X."/>
            <person name="Cheng Q."/>
            <person name="Chen S."/>
            <person name="Li J."/>
        </authorList>
    </citation>
    <scope>NUCLEOTIDE SEQUENCE [LARGE SCALE GENOMIC DNA]</scope>
    <source>
        <strain evidence="1 2">T27</strain>
    </source>
</reference>
<sequence>MAQPKFALEVLPSLGMNTALNPAQLPQGANRIAYDAEMKAINTIGKRPGSAPVTNSALGSGITLLIPYKAAASSVAPDLFAVSGTTLYKFNGTDTLTAQTMTNALDSSNVFGVGYTDYADVSNLLLTSGGYLKQYDGTQVKNVTPAADDPSPPVNKLTTINARGLKYIWVHTGHVFVSDGTDLMWYSKRYHYDYFPGDVQYFRFIRDNDYVTGPGITYNNQCLIPMRRGWGVIIGETFDDGSSANPFKANLYLNTVTGNIAPKGFTKVTYPNGTQTIVFLSDDGVHEIYDTGVDEVETSGTRQYSTRALMKEKIDFASYGFTDAEKSAAVATFNPDKNQFMLSIKRDTTNYIFVYDTRNQEWYLWRSPWAVQAFSKFNDTLYFGTTTGHLHAYSDDLYTDWNDKAKTTGTVVDFDVISGLISFEFSGDNSYLHHYLTESQMYNQKSSLDVYMVYGTGVVNLPKALYNEIFVWGVTSWGEGQWANLEYTDNVNNAKRLVIHKKAKYFQRRWRNNRDEPTLILREKFLGTTSNRG</sequence>
<name>X4Z8X2_9BACL</name>
<protein>
    <submittedName>
        <fullName evidence="1">Uncharacterized protein</fullName>
    </submittedName>
</protein>
<dbReference type="KEGG" id="psab:PSAB_06100"/>
<gene>
    <name evidence="1" type="ORF">PSAB_06100</name>
</gene>
<dbReference type="EMBL" id="CP004078">
    <property type="protein sequence ID" value="AHV96156.1"/>
    <property type="molecule type" value="Genomic_DNA"/>
</dbReference>
<dbReference type="PATRIC" id="fig|1268072.3.peg.1265"/>
<dbReference type="Proteomes" id="UP000019772">
    <property type="component" value="Chromosome"/>
</dbReference>
<keyword evidence="2" id="KW-1185">Reference proteome</keyword>
<dbReference type="STRING" id="1268072.PSAB_06100"/>
<dbReference type="eggNOG" id="ENOG50306UJ">
    <property type="taxonomic scope" value="Bacteria"/>
</dbReference>
<dbReference type="OrthoDB" id="2531708at2"/>